<feature type="compositionally biased region" description="Low complexity" evidence="2">
    <location>
        <begin position="125"/>
        <end position="176"/>
    </location>
</feature>
<gene>
    <name evidence="4" type="ORF">GNLVRS02_ARAD1C04158g</name>
</gene>
<dbReference type="PROSITE" id="PS00636">
    <property type="entry name" value="DNAJ_1"/>
    <property type="match status" value="1"/>
</dbReference>
<protein>
    <submittedName>
        <fullName evidence="4">ARAD1C04158p</fullName>
    </submittedName>
</protein>
<accession>A0A060SZD2</accession>
<feature type="compositionally biased region" description="Basic residues" evidence="2">
    <location>
        <begin position="448"/>
        <end position="458"/>
    </location>
</feature>
<name>A0A060SZD2_BLAAD</name>
<dbReference type="Pfam" id="PF14308">
    <property type="entry name" value="DnaJ-X"/>
    <property type="match status" value="1"/>
</dbReference>
<dbReference type="AlphaFoldDB" id="A0A060SZD2"/>
<feature type="domain" description="J" evidence="3">
    <location>
        <begin position="6"/>
        <end position="71"/>
    </location>
</feature>
<dbReference type="InterPro" id="IPR052814">
    <property type="entry name" value="Peroxisomal_DnaJ"/>
</dbReference>
<dbReference type="PRINTS" id="PR00625">
    <property type="entry name" value="JDOMAIN"/>
</dbReference>
<feature type="compositionally biased region" description="Low complexity" evidence="2">
    <location>
        <begin position="472"/>
        <end position="481"/>
    </location>
</feature>
<evidence type="ECO:0000313" key="4">
    <source>
        <dbReference type="EMBL" id="CDP34078.1"/>
    </source>
</evidence>
<dbReference type="FunFam" id="1.10.287.110:FF:000028">
    <property type="entry name" value="DnaJ domain protein"/>
    <property type="match status" value="1"/>
</dbReference>
<sequence length="481" mass="52690">MVVDTQYYDVLGISTTASALEIKKAYRKKAIQHHPDKNPDDPEAHSKFQEIGEAYQVLSDPELRKRYDQFGKEQAVPDAGFEDPAEFFTTIFGGEAFVDLIGEISLIKDLTKTMEIAMKDEEEASAAGSEAASTAASTAEAPETPTPTPGAGAEKAQPSATGAGDATDATTGASTGPVPHTPSSSTLQITDGSRPESPNASSDVSSKEKKEKEKKKDKLSKEQREELEKYEAERKAAREERVSTLASKLVDKLSVWTETDRGVDVTNAFSEKIRLEAENLKMESFGIELLHAIGHTYASKGNTFLKSQKFFGIQGFFSKVKEKGTMAKDTWNTISSALDAQMSMQEMAKAEEKGGADWTTERRAEMERTLLGKILAAAWNGSRFEVQSVLREVCDRVLNDKAVPLEKRTHRAQALILVGKIFKATFRTEEEAQEAQVFEELVAEAAAKKKKKHQRKKNDSHPTSPPPPPPQQATGTQASSE</sequence>
<proteinExistence type="predicted"/>
<keyword evidence="1" id="KW-0143">Chaperone</keyword>
<dbReference type="PROSITE" id="PS50076">
    <property type="entry name" value="DNAJ_2"/>
    <property type="match status" value="1"/>
</dbReference>
<dbReference type="PhylomeDB" id="A0A060SZD2"/>
<reference evidence="4" key="1">
    <citation type="submission" date="2014-02" db="EMBL/GenBank/DDBJ databases">
        <authorList>
            <person name="Genoscope - CEA"/>
        </authorList>
    </citation>
    <scope>NUCLEOTIDE SEQUENCE</scope>
    <source>
        <strain evidence="4">LS3</strain>
    </source>
</reference>
<feature type="region of interest" description="Disordered" evidence="2">
    <location>
        <begin position="122"/>
        <end position="236"/>
    </location>
</feature>
<dbReference type="CDD" id="cd06257">
    <property type="entry name" value="DnaJ"/>
    <property type="match status" value="1"/>
</dbReference>
<dbReference type="InterPro" id="IPR018253">
    <property type="entry name" value="DnaJ_domain_CS"/>
</dbReference>
<evidence type="ECO:0000256" key="1">
    <source>
        <dbReference type="ARBA" id="ARBA00023186"/>
    </source>
</evidence>
<dbReference type="GO" id="GO:0005829">
    <property type="term" value="C:cytosol"/>
    <property type="evidence" value="ECO:0007669"/>
    <property type="project" value="UniProtKB-ARBA"/>
</dbReference>
<evidence type="ECO:0000259" key="3">
    <source>
        <dbReference type="PROSITE" id="PS50076"/>
    </source>
</evidence>
<dbReference type="InterPro" id="IPR026894">
    <property type="entry name" value="DnaJ_X"/>
</dbReference>
<dbReference type="SUPFAM" id="SSF46565">
    <property type="entry name" value="Chaperone J-domain"/>
    <property type="match status" value="1"/>
</dbReference>
<evidence type="ECO:0000256" key="2">
    <source>
        <dbReference type="SAM" id="MobiDB-lite"/>
    </source>
</evidence>
<dbReference type="Gene3D" id="1.10.287.110">
    <property type="entry name" value="DnaJ domain"/>
    <property type="match status" value="1"/>
</dbReference>
<dbReference type="InterPro" id="IPR036869">
    <property type="entry name" value="J_dom_sf"/>
</dbReference>
<feature type="region of interest" description="Disordered" evidence="2">
    <location>
        <begin position="446"/>
        <end position="481"/>
    </location>
</feature>
<dbReference type="InterPro" id="IPR001623">
    <property type="entry name" value="DnaJ_domain"/>
</dbReference>
<dbReference type="Pfam" id="PF00226">
    <property type="entry name" value="DnaJ"/>
    <property type="match status" value="1"/>
</dbReference>
<dbReference type="EMBL" id="HG937693">
    <property type="protein sequence ID" value="CDP34078.1"/>
    <property type="molecule type" value="Genomic_DNA"/>
</dbReference>
<dbReference type="PANTHER" id="PTHR45006">
    <property type="entry name" value="DNAJ-LIKE PROTEIN 1"/>
    <property type="match status" value="1"/>
</dbReference>
<reference evidence="4" key="2">
    <citation type="submission" date="2014-06" db="EMBL/GenBank/DDBJ databases">
        <title>The complete genome of Blastobotrys (Arxula) adeninivorans LS3 - a yeast of biotechnological interest.</title>
        <authorList>
            <person name="Kunze G."/>
            <person name="Gaillardin C."/>
            <person name="Czernicka M."/>
            <person name="Durrens P."/>
            <person name="Martin T."/>
            <person name="Boer E."/>
            <person name="Gabaldon T."/>
            <person name="Cruz J."/>
            <person name="Talla E."/>
            <person name="Marck C."/>
            <person name="Goffeau A."/>
            <person name="Barbe V."/>
            <person name="Baret P."/>
            <person name="Baronian K."/>
            <person name="Beier S."/>
            <person name="Bleykasten C."/>
            <person name="Bode R."/>
            <person name="Casaregola S."/>
            <person name="Despons L."/>
            <person name="Fairhead C."/>
            <person name="Giersberg M."/>
            <person name="Gierski P."/>
            <person name="Hahnel U."/>
            <person name="Hartmann A."/>
            <person name="Jankowska D."/>
            <person name="Jubin C."/>
            <person name="Jung P."/>
            <person name="Lafontaine I."/>
            <person name="Leh-Louis V."/>
            <person name="Lemaire M."/>
            <person name="Marcet-Houben M."/>
            <person name="Mascher M."/>
            <person name="Morel G."/>
            <person name="Richard G.-F."/>
            <person name="Riechen J."/>
            <person name="Sacerdot C."/>
            <person name="Sarkar A."/>
            <person name="Savel G."/>
            <person name="Schacherer J."/>
            <person name="Sherman D."/>
            <person name="Straub M.-L."/>
            <person name="Stein N."/>
            <person name="Thierry A."/>
            <person name="Trautwein-Schult A."/>
            <person name="Westhof E."/>
            <person name="Worch S."/>
            <person name="Dujon B."/>
            <person name="Souciet J.-L."/>
            <person name="Wincker P."/>
            <person name="Scholz U."/>
            <person name="Neuveglise N."/>
        </authorList>
    </citation>
    <scope>NUCLEOTIDE SEQUENCE</scope>
    <source>
        <strain evidence="4">LS3</strain>
    </source>
</reference>
<organism evidence="4">
    <name type="scientific">Blastobotrys adeninivorans</name>
    <name type="common">Yeast</name>
    <name type="synonym">Arxula adeninivorans</name>
    <dbReference type="NCBI Taxonomy" id="409370"/>
    <lineage>
        <taxon>Eukaryota</taxon>
        <taxon>Fungi</taxon>
        <taxon>Dikarya</taxon>
        <taxon>Ascomycota</taxon>
        <taxon>Saccharomycotina</taxon>
        <taxon>Dipodascomycetes</taxon>
        <taxon>Dipodascales</taxon>
        <taxon>Trichomonascaceae</taxon>
        <taxon>Blastobotrys</taxon>
    </lineage>
</organism>
<dbReference type="GO" id="GO:0016558">
    <property type="term" value="P:protein import into peroxisome matrix"/>
    <property type="evidence" value="ECO:0007669"/>
    <property type="project" value="TreeGrafter"/>
</dbReference>
<feature type="compositionally biased region" description="Polar residues" evidence="2">
    <location>
        <begin position="181"/>
        <end position="200"/>
    </location>
</feature>
<dbReference type="PANTHER" id="PTHR45006:SF1">
    <property type="entry name" value="DNAJ-LIKE PROTEIN 1"/>
    <property type="match status" value="1"/>
</dbReference>
<feature type="compositionally biased region" description="Basic and acidic residues" evidence="2">
    <location>
        <begin position="205"/>
        <end position="236"/>
    </location>
</feature>
<dbReference type="SMART" id="SM00271">
    <property type="entry name" value="DnaJ"/>
    <property type="match status" value="1"/>
</dbReference>